<dbReference type="AlphaFoldDB" id="A0A1V6P052"/>
<dbReference type="OrthoDB" id="4360000at2759"/>
<dbReference type="PANTHER" id="PTHR37984:SF5">
    <property type="entry name" value="PROTEIN NYNRIN-LIKE"/>
    <property type="match status" value="1"/>
</dbReference>
<protein>
    <recommendedName>
        <fullName evidence="3">Chromo domain-containing protein</fullName>
    </recommendedName>
</protein>
<dbReference type="PROSITE" id="PS50013">
    <property type="entry name" value="CHROMO_2"/>
    <property type="match status" value="1"/>
</dbReference>
<sequence length="836" mass="94967">MSFATHEVQGVNPVFVVWKWVTRIDKNGVSKLKRVGRAVVDNRPTNKNLVPDLYPLPAQDDIIAMARGKRFITIVDAAKHQAIISHRGQEILHVVAIGNSNSIAYVQRQIDDILRAFREWCRTYVDDVFAVSDALEEHIQHLHLLFSKLQEYNITLDPKKARIGFPSLTLLGKNIDSLGITTTDEKVKAIRSLLFPRTYKQLETYLGMTGDLRHYIRGYAYKAEPLQARKTALLKGSPMKGAPRRAWSERSQLNEPTESEMRAFQTLQAEFENPLWLVHHDKSRQIYVDVDSSKESGHGAVLYHVTGSHTDLSKPPSTNQVQPIMFLSRLLSNPERNYWPTELEVSGLCWVLKKVRHLIEACPADLPAIVYTDHSGTVAIATATSLSSTSLERQNLRLVRASQFIQQFRLKVFHRPGKSNRVADALSRLPCSKPTRPADSDNLDDLQAPYVIELPTAYQLTVSVLQVSDDTRARIIAGYAQDHRWSALIQTLQNPTPDPVLPKLPYHIDSDSLLFFRNSLGEDSLCLPQSMTEEIFQLVHDNQMHQGHRPYGSLKPMITPPIPFHTITVDFILSLPSTQDGFNTAMSMTDKFTKLIGVLAGYDTWTGEQWAETALAYWWTANWGIPTAIISDRDPKFVQGFWHGQSERSNQTLEVALRYAIATHPGVEWTDHLPALQATLNGSLSVSTGYSPHQLLYVLAQKYAGRFTILERIGRLAYRLDFPEGSKVHPVVSIAHLEPAPQDEDPWHRVDYSEDHLPTDDQRFPHDEVFEVDYILAKKVVNAPGRPRRDGTRAKLTKYLIRWKGQTSKRDEWVKEEDCIGCDEAIREFERRQAPH</sequence>
<comment type="subunit">
    <text evidence="1">Component of the NuA4 histone acetyltransferase complex.</text>
</comment>
<dbReference type="Pfam" id="PF17919">
    <property type="entry name" value="RT_RNaseH_2"/>
    <property type="match status" value="1"/>
</dbReference>
<dbReference type="EMBL" id="MDYL01000024">
    <property type="protein sequence ID" value="OQD70300.1"/>
    <property type="molecule type" value="Genomic_DNA"/>
</dbReference>
<comment type="caution">
    <text evidence="4">The sequence shown here is derived from an EMBL/GenBank/DDBJ whole genome shotgun (WGS) entry which is preliminary data.</text>
</comment>
<dbReference type="SMART" id="SM00298">
    <property type="entry name" value="CHROMO"/>
    <property type="match status" value="1"/>
</dbReference>
<evidence type="ECO:0000256" key="1">
    <source>
        <dbReference type="ARBA" id="ARBA00011353"/>
    </source>
</evidence>
<dbReference type="GO" id="GO:0003676">
    <property type="term" value="F:nucleic acid binding"/>
    <property type="evidence" value="ECO:0007669"/>
    <property type="project" value="InterPro"/>
</dbReference>
<accession>A0A1V6P052</accession>
<dbReference type="Pfam" id="PF00385">
    <property type="entry name" value="Chromo"/>
    <property type="match status" value="1"/>
</dbReference>
<dbReference type="InterPro" id="IPR043502">
    <property type="entry name" value="DNA/RNA_pol_sf"/>
</dbReference>
<evidence type="ECO:0000313" key="5">
    <source>
        <dbReference type="Proteomes" id="UP000191522"/>
    </source>
</evidence>
<dbReference type="InterPro" id="IPR043128">
    <property type="entry name" value="Rev_trsase/Diguanyl_cyclase"/>
</dbReference>
<dbReference type="InterPro" id="IPR000953">
    <property type="entry name" value="Chromo/chromo_shadow_dom"/>
</dbReference>
<dbReference type="InterPro" id="IPR041577">
    <property type="entry name" value="RT_RNaseH_2"/>
</dbReference>
<gene>
    <name evidence="4" type="ORF">PENDEC_c024G02664</name>
</gene>
<dbReference type="GO" id="GO:0006338">
    <property type="term" value="P:chromatin remodeling"/>
    <property type="evidence" value="ECO:0007669"/>
    <property type="project" value="UniProtKB-ARBA"/>
</dbReference>
<feature type="domain" description="Chromo" evidence="3">
    <location>
        <begin position="770"/>
        <end position="836"/>
    </location>
</feature>
<evidence type="ECO:0000256" key="2">
    <source>
        <dbReference type="ARBA" id="ARBA00023268"/>
    </source>
</evidence>
<dbReference type="STRING" id="69771.A0A1V6P052"/>
<dbReference type="CDD" id="cd00024">
    <property type="entry name" value="CD_CSD"/>
    <property type="match status" value="1"/>
</dbReference>
<dbReference type="OMA" id="MHTENER"/>
<dbReference type="InterPro" id="IPR012337">
    <property type="entry name" value="RNaseH-like_sf"/>
</dbReference>
<dbReference type="Gene3D" id="2.40.50.40">
    <property type="match status" value="1"/>
</dbReference>
<dbReference type="Pfam" id="PF00078">
    <property type="entry name" value="RVT_1"/>
    <property type="match status" value="1"/>
</dbReference>
<dbReference type="CDD" id="cd01647">
    <property type="entry name" value="RT_LTR"/>
    <property type="match status" value="1"/>
</dbReference>
<dbReference type="InterPro" id="IPR050951">
    <property type="entry name" value="Retrovirus_Pol_polyprotein"/>
</dbReference>
<dbReference type="SUPFAM" id="SSF53098">
    <property type="entry name" value="Ribonuclease H-like"/>
    <property type="match status" value="1"/>
</dbReference>
<dbReference type="GO" id="GO:0003824">
    <property type="term" value="F:catalytic activity"/>
    <property type="evidence" value="ECO:0007669"/>
    <property type="project" value="UniProtKB-KW"/>
</dbReference>
<dbReference type="Proteomes" id="UP000191522">
    <property type="component" value="Unassembled WGS sequence"/>
</dbReference>
<dbReference type="PANTHER" id="PTHR37984">
    <property type="entry name" value="PROTEIN CBG26694"/>
    <property type="match status" value="1"/>
</dbReference>
<evidence type="ECO:0000313" key="4">
    <source>
        <dbReference type="EMBL" id="OQD70300.1"/>
    </source>
</evidence>
<dbReference type="InterPro" id="IPR016197">
    <property type="entry name" value="Chromo-like_dom_sf"/>
</dbReference>
<proteinExistence type="predicted"/>
<name>A0A1V6P052_PENDC</name>
<dbReference type="SUPFAM" id="SSF56672">
    <property type="entry name" value="DNA/RNA polymerases"/>
    <property type="match status" value="1"/>
</dbReference>
<organism evidence="4 5">
    <name type="scientific">Penicillium decumbens</name>
    <dbReference type="NCBI Taxonomy" id="69771"/>
    <lineage>
        <taxon>Eukaryota</taxon>
        <taxon>Fungi</taxon>
        <taxon>Dikarya</taxon>
        <taxon>Ascomycota</taxon>
        <taxon>Pezizomycotina</taxon>
        <taxon>Eurotiomycetes</taxon>
        <taxon>Eurotiomycetidae</taxon>
        <taxon>Eurotiales</taxon>
        <taxon>Aspergillaceae</taxon>
        <taxon>Penicillium</taxon>
    </lineage>
</organism>
<keyword evidence="2" id="KW-0511">Multifunctional enzyme</keyword>
<dbReference type="CDD" id="cd09274">
    <property type="entry name" value="RNase_HI_RT_Ty3"/>
    <property type="match status" value="1"/>
</dbReference>
<dbReference type="InterPro" id="IPR036397">
    <property type="entry name" value="RNaseH_sf"/>
</dbReference>
<dbReference type="Gene3D" id="3.30.70.270">
    <property type="match status" value="2"/>
</dbReference>
<dbReference type="InterPro" id="IPR023780">
    <property type="entry name" value="Chromo_domain"/>
</dbReference>
<dbReference type="InterPro" id="IPR056924">
    <property type="entry name" value="SH3_Tf2-1"/>
</dbReference>
<dbReference type="Pfam" id="PF24626">
    <property type="entry name" value="SH3_Tf2-1"/>
    <property type="match status" value="1"/>
</dbReference>
<dbReference type="InterPro" id="IPR000477">
    <property type="entry name" value="RT_dom"/>
</dbReference>
<dbReference type="Gene3D" id="3.30.420.10">
    <property type="entry name" value="Ribonuclease H-like superfamily/Ribonuclease H"/>
    <property type="match status" value="2"/>
</dbReference>
<evidence type="ECO:0000259" key="3">
    <source>
        <dbReference type="PROSITE" id="PS50013"/>
    </source>
</evidence>
<reference evidence="5" key="1">
    <citation type="journal article" date="2017" name="Nat. Microbiol.">
        <title>Global analysis of biosynthetic gene clusters reveals vast potential of secondary metabolite production in Penicillium species.</title>
        <authorList>
            <person name="Nielsen J.C."/>
            <person name="Grijseels S."/>
            <person name="Prigent S."/>
            <person name="Ji B."/>
            <person name="Dainat J."/>
            <person name="Nielsen K.F."/>
            <person name="Frisvad J.C."/>
            <person name="Workman M."/>
            <person name="Nielsen J."/>
        </authorList>
    </citation>
    <scope>NUCLEOTIDE SEQUENCE [LARGE SCALE GENOMIC DNA]</scope>
    <source>
        <strain evidence="5">IBT 11843</strain>
    </source>
</reference>
<keyword evidence="5" id="KW-1185">Reference proteome</keyword>
<dbReference type="SUPFAM" id="SSF54160">
    <property type="entry name" value="Chromo domain-like"/>
    <property type="match status" value="1"/>
</dbReference>